<organism evidence="2 3">
    <name type="scientific">Massarina eburnea CBS 473.64</name>
    <dbReference type="NCBI Taxonomy" id="1395130"/>
    <lineage>
        <taxon>Eukaryota</taxon>
        <taxon>Fungi</taxon>
        <taxon>Dikarya</taxon>
        <taxon>Ascomycota</taxon>
        <taxon>Pezizomycotina</taxon>
        <taxon>Dothideomycetes</taxon>
        <taxon>Pleosporomycetidae</taxon>
        <taxon>Pleosporales</taxon>
        <taxon>Massarineae</taxon>
        <taxon>Massarinaceae</taxon>
        <taxon>Massarina</taxon>
    </lineage>
</organism>
<keyword evidence="1" id="KW-0560">Oxidoreductase</keyword>
<name>A0A6A6RSW0_9PLEO</name>
<dbReference type="Pfam" id="PF00106">
    <property type="entry name" value="adh_short"/>
    <property type="match status" value="1"/>
</dbReference>
<dbReference type="Gene3D" id="3.40.50.720">
    <property type="entry name" value="NAD(P)-binding Rossmann-like Domain"/>
    <property type="match status" value="1"/>
</dbReference>
<evidence type="ECO:0000256" key="1">
    <source>
        <dbReference type="ARBA" id="ARBA00023002"/>
    </source>
</evidence>
<dbReference type="InterPro" id="IPR036291">
    <property type="entry name" value="NAD(P)-bd_dom_sf"/>
</dbReference>
<dbReference type="PANTHER" id="PTHR43157:SF35">
    <property type="entry name" value="DEHYDROGENASE_REDUCTASE FAMILY PROTEIN, PUTATIVE-RELATED"/>
    <property type="match status" value="1"/>
</dbReference>
<evidence type="ECO:0000313" key="2">
    <source>
        <dbReference type="EMBL" id="KAF2638205.1"/>
    </source>
</evidence>
<reference evidence="2" key="1">
    <citation type="journal article" date="2020" name="Stud. Mycol.">
        <title>101 Dothideomycetes genomes: a test case for predicting lifestyles and emergence of pathogens.</title>
        <authorList>
            <person name="Haridas S."/>
            <person name="Albert R."/>
            <person name="Binder M."/>
            <person name="Bloem J."/>
            <person name="Labutti K."/>
            <person name="Salamov A."/>
            <person name="Andreopoulos B."/>
            <person name="Baker S."/>
            <person name="Barry K."/>
            <person name="Bills G."/>
            <person name="Bluhm B."/>
            <person name="Cannon C."/>
            <person name="Castanera R."/>
            <person name="Culley D."/>
            <person name="Daum C."/>
            <person name="Ezra D."/>
            <person name="Gonzalez J."/>
            <person name="Henrissat B."/>
            <person name="Kuo A."/>
            <person name="Liang C."/>
            <person name="Lipzen A."/>
            <person name="Lutzoni F."/>
            <person name="Magnuson J."/>
            <person name="Mondo S."/>
            <person name="Nolan M."/>
            <person name="Ohm R."/>
            <person name="Pangilinan J."/>
            <person name="Park H.-J."/>
            <person name="Ramirez L."/>
            <person name="Alfaro M."/>
            <person name="Sun H."/>
            <person name="Tritt A."/>
            <person name="Yoshinaga Y."/>
            <person name="Zwiers L.-H."/>
            <person name="Turgeon B."/>
            <person name="Goodwin S."/>
            <person name="Spatafora J."/>
            <person name="Crous P."/>
            <person name="Grigoriev I."/>
        </authorList>
    </citation>
    <scope>NUCLEOTIDE SEQUENCE</scope>
    <source>
        <strain evidence="2">CBS 473.64</strain>
    </source>
</reference>
<keyword evidence="3" id="KW-1185">Reference proteome</keyword>
<dbReference type="EMBL" id="MU006790">
    <property type="protein sequence ID" value="KAF2638205.1"/>
    <property type="molecule type" value="Genomic_DNA"/>
</dbReference>
<sequence>MARNQDRPFSAVQTLDGKTILITGATSGFGASCARILVTLHPARLILAVRSIERGEQFATELRTAHPNIIVDVWILDMLDYHSVQALAQRCTTLPRLDIAILNAGINAFEPKYSKSTGHEEILQVNYLSTALLSILLLPLLKSSKPGRLTISGSAIGLHPKFPERKITPQLVKADDVVVNNVDPGFSAMTGFSKDVPAAAKIVIGVLSAVMGRTAEQGAWTYVDAAVVKGKESHGSFIVNWENYPFHALMYTEEGKKVMEQLWGETIADTGGYGVGQALDDLSHA</sequence>
<dbReference type="AlphaFoldDB" id="A0A6A6RSW0"/>
<evidence type="ECO:0000313" key="3">
    <source>
        <dbReference type="Proteomes" id="UP000799753"/>
    </source>
</evidence>
<gene>
    <name evidence="2" type="ORF">P280DRAFT_500017</name>
</gene>
<accession>A0A6A6RSW0</accession>
<dbReference type="PRINTS" id="PR00081">
    <property type="entry name" value="GDHRDH"/>
</dbReference>
<dbReference type="GO" id="GO:0016491">
    <property type="term" value="F:oxidoreductase activity"/>
    <property type="evidence" value="ECO:0007669"/>
    <property type="project" value="UniProtKB-KW"/>
</dbReference>
<proteinExistence type="predicted"/>
<dbReference type="PROSITE" id="PS51257">
    <property type="entry name" value="PROKAR_LIPOPROTEIN"/>
    <property type="match status" value="1"/>
</dbReference>
<protein>
    <submittedName>
        <fullName evidence="2">NAD(P)-binding protein</fullName>
    </submittedName>
</protein>
<dbReference type="Proteomes" id="UP000799753">
    <property type="component" value="Unassembled WGS sequence"/>
</dbReference>
<dbReference type="PANTHER" id="PTHR43157">
    <property type="entry name" value="PHOSPHATIDYLINOSITOL-GLYCAN BIOSYNTHESIS CLASS F PROTEIN-RELATED"/>
    <property type="match status" value="1"/>
</dbReference>
<dbReference type="InterPro" id="IPR002347">
    <property type="entry name" value="SDR_fam"/>
</dbReference>
<dbReference type="OrthoDB" id="542013at2759"/>
<dbReference type="SUPFAM" id="SSF51735">
    <property type="entry name" value="NAD(P)-binding Rossmann-fold domains"/>
    <property type="match status" value="1"/>
</dbReference>